<dbReference type="CDD" id="cd02440">
    <property type="entry name" value="AdoMet_MTases"/>
    <property type="match status" value="1"/>
</dbReference>
<keyword evidence="2 4" id="KW-0808">Transferase</keyword>
<dbReference type="PANTHER" id="PTHR47816:SF4">
    <property type="entry name" value="RIBOSOMAL RNA SMALL SUBUNIT METHYLTRANSFERASE C"/>
    <property type="match status" value="1"/>
</dbReference>
<protein>
    <submittedName>
        <fullName evidence="4">Class I SAM-dependent methyltransferase</fullName>
        <ecNumber evidence="4">2.1.1.172</ecNumber>
        <ecNumber evidence="4">2.1.1.174</ecNumber>
    </submittedName>
</protein>
<dbReference type="EMBL" id="JBHSAO010000017">
    <property type="protein sequence ID" value="MFC4025678.1"/>
    <property type="molecule type" value="Genomic_DNA"/>
</dbReference>
<evidence type="ECO:0000256" key="1">
    <source>
        <dbReference type="ARBA" id="ARBA00022603"/>
    </source>
</evidence>
<evidence type="ECO:0000313" key="5">
    <source>
        <dbReference type="Proteomes" id="UP001595772"/>
    </source>
</evidence>
<evidence type="ECO:0000256" key="2">
    <source>
        <dbReference type="ARBA" id="ARBA00022679"/>
    </source>
</evidence>
<gene>
    <name evidence="4" type="ORF">ACFOUV_18010</name>
</gene>
<keyword evidence="5" id="KW-1185">Reference proteome</keyword>
<dbReference type="SUPFAM" id="SSF53335">
    <property type="entry name" value="S-adenosyl-L-methionine-dependent methyltransferases"/>
    <property type="match status" value="1"/>
</dbReference>
<dbReference type="RefSeq" id="WP_379498166.1">
    <property type="nucleotide sequence ID" value="NZ_JBHSAO010000017.1"/>
</dbReference>
<comment type="caution">
    <text evidence="4">The sequence shown here is derived from an EMBL/GenBank/DDBJ whole genome shotgun (WGS) entry which is preliminary data.</text>
</comment>
<accession>A0ABV8H3S0</accession>
<proteinExistence type="predicted"/>
<keyword evidence="1 4" id="KW-0489">Methyltransferase</keyword>
<dbReference type="GO" id="GO:0052914">
    <property type="term" value="F:16S rRNA (guanine(1207)-N(2))-methyltransferase activity"/>
    <property type="evidence" value="ECO:0007669"/>
    <property type="project" value="UniProtKB-EC"/>
</dbReference>
<dbReference type="Pfam" id="PF05175">
    <property type="entry name" value="MTS"/>
    <property type="match status" value="1"/>
</dbReference>
<dbReference type="GO" id="GO:0052916">
    <property type="term" value="F:23S rRNA (guanine(1835)-N(2))-methyltransferase activity"/>
    <property type="evidence" value="ECO:0007669"/>
    <property type="project" value="UniProtKB-EC"/>
</dbReference>
<dbReference type="PANTHER" id="PTHR47816">
    <property type="entry name" value="RIBOSOMAL RNA SMALL SUBUNIT METHYLTRANSFERASE C"/>
    <property type="match status" value="1"/>
</dbReference>
<evidence type="ECO:0000313" key="4">
    <source>
        <dbReference type="EMBL" id="MFC4025678.1"/>
    </source>
</evidence>
<reference evidence="5" key="1">
    <citation type="journal article" date="2019" name="Int. J. Syst. Evol. Microbiol.">
        <title>The Global Catalogue of Microorganisms (GCM) 10K type strain sequencing project: providing services to taxonomists for standard genome sequencing and annotation.</title>
        <authorList>
            <consortium name="The Broad Institute Genomics Platform"/>
            <consortium name="The Broad Institute Genome Sequencing Center for Infectious Disease"/>
            <person name="Wu L."/>
            <person name="Ma J."/>
        </authorList>
    </citation>
    <scope>NUCLEOTIDE SEQUENCE [LARGE SCALE GENOMIC DNA]</scope>
    <source>
        <strain evidence="5">IBRC-M 10703</strain>
    </source>
</reference>
<dbReference type="InterPro" id="IPR046977">
    <property type="entry name" value="RsmC/RlmG"/>
</dbReference>
<evidence type="ECO:0000259" key="3">
    <source>
        <dbReference type="Pfam" id="PF05175"/>
    </source>
</evidence>
<dbReference type="EC" id="2.1.1.172" evidence="4"/>
<dbReference type="Gene3D" id="3.40.50.150">
    <property type="entry name" value="Vaccinia Virus protein VP39"/>
    <property type="match status" value="1"/>
</dbReference>
<dbReference type="InterPro" id="IPR029063">
    <property type="entry name" value="SAM-dependent_MTases_sf"/>
</dbReference>
<feature type="domain" description="Methyltransferase small" evidence="3">
    <location>
        <begin position="27"/>
        <end position="196"/>
    </location>
</feature>
<dbReference type="InterPro" id="IPR007848">
    <property type="entry name" value="Small_mtfrase_dom"/>
</dbReference>
<name>A0ABV8H3S0_9BACI</name>
<dbReference type="Proteomes" id="UP001595772">
    <property type="component" value="Unassembled WGS sequence"/>
</dbReference>
<organism evidence="4 5">
    <name type="scientific">Oceanobacillus longus</name>
    <dbReference type="NCBI Taxonomy" id="930120"/>
    <lineage>
        <taxon>Bacteria</taxon>
        <taxon>Bacillati</taxon>
        <taxon>Bacillota</taxon>
        <taxon>Bacilli</taxon>
        <taxon>Bacillales</taxon>
        <taxon>Bacillaceae</taxon>
        <taxon>Oceanobacillus</taxon>
    </lineage>
</organism>
<dbReference type="EC" id="2.1.1.174" evidence="4"/>
<sequence>MSEHYFSNKPQSKTSPRTWTYQLRGKEYTFTSDVGVFSKNEVDFGSRLLIEQFREPGISGDLLDLGCGYGPIGISLAGSFEDRKVVMADVNERALALAEKNASANSVRNTNVVQSDRFSNLADRSFAAILTNPPIRAGKQVVHQMFEESFAALLPGGELWVVIQKKQGAPSAIEKIEMLFGNAEVVAKSKGYYILRALNN</sequence>